<dbReference type="OrthoDB" id="10534320at2759"/>
<gene>
    <name evidence="1" type="ORF">ARMOST_06223</name>
</gene>
<keyword evidence="2" id="KW-1185">Reference proteome</keyword>
<dbReference type="EMBL" id="FUEG01000004">
    <property type="protein sequence ID" value="SJL02882.1"/>
    <property type="molecule type" value="Genomic_DNA"/>
</dbReference>
<reference evidence="2" key="1">
    <citation type="journal article" date="2017" name="Nat. Ecol. Evol.">
        <title>Genome expansion and lineage-specific genetic innovations in the forest pathogenic fungi Armillaria.</title>
        <authorList>
            <person name="Sipos G."/>
            <person name="Prasanna A.N."/>
            <person name="Walter M.C."/>
            <person name="O'Connor E."/>
            <person name="Balint B."/>
            <person name="Krizsan K."/>
            <person name="Kiss B."/>
            <person name="Hess J."/>
            <person name="Varga T."/>
            <person name="Slot J."/>
            <person name="Riley R."/>
            <person name="Boka B."/>
            <person name="Rigling D."/>
            <person name="Barry K."/>
            <person name="Lee J."/>
            <person name="Mihaltcheva S."/>
            <person name="LaButti K."/>
            <person name="Lipzen A."/>
            <person name="Waldron R."/>
            <person name="Moloney N.M."/>
            <person name="Sperisen C."/>
            <person name="Kredics L."/>
            <person name="Vagvoelgyi C."/>
            <person name="Patrignani A."/>
            <person name="Fitzpatrick D."/>
            <person name="Nagy I."/>
            <person name="Doyle S."/>
            <person name="Anderson J.B."/>
            <person name="Grigoriev I.V."/>
            <person name="Gueldener U."/>
            <person name="Muensterkoetter M."/>
            <person name="Nagy L.G."/>
        </authorList>
    </citation>
    <scope>NUCLEOTIDE SEQUENCE [LARGE SCALE GENOMIC DNA]</scope>
    <source>
        <strain evidence="2">C18/9</strain>
    </source>
</reference>
<dbReference type="Proteomes" id="UP000219338">
    <property type="component" value="Unassembled WGS sequence"/>
</dbReference>
<evidence type="ECO:0000313" key="1">
    <source>
        <dbReference type="EMBL" id="SJL02882.1"/>
    </source>
</evidence>
<evidence type="ECO:0000313" key="2">
    <source>
        <dbReference type="Proteomes" id="UP000219338"/>
    </source>
</evidence>
<organism evidence="1 2">
    <name type="scientific">Armillaria ostoyae</name>
    <name type="common">Armillaria root rot fungus</name>
    <dbReference type="NCBI Taxonomy" id="47428"/>
    <lineage>
        <taxon>Eukaryota</taxon>
        <taxon>Fungi</taxon>
        <taxon>Dikarya</taxon>
        <taxon>Basidiomycota</taxon>
        <taxon>Agaricomycotina</taxon>
        <taxon>Agaricomycetes</taxon>
        <taxon>Agaricomycetidae</taxon>
        <taxon>Agaricales</taxon>
        <taxon>Marasmiineae</taxon>
        <taxon>Physalacriaceae</taxon>
        <taxon>Armillaria</taxon>
    </lineage>
</organism>
<dbReference type="AlphaFoldDB" id="A0A284R2F7"/>
<protein>
    <submittedName>
        <fullName evidence="1">Uncharacterized protein</fullName>
    </submittedName>
</protein>
<accession>A0A284R2F7</accession>
<proteinExistence type="predicted"/>
<sequence length="56" mass="6540">MSEGVTQVIMERVRLDHEQLHIELLEKREPDSKYRTAAEDNHLCLSQAALYNDTIE</sequence>
<name>A0A284R2F7_ARMOS</name>